<accession>A0A2C5Y6M3</accession>
<feature type="region of interest" description="Disordered" evidence="10">
    <location>
        <begin position="125"/>
        <end position="154"/>
    </location>
</feature>
<dbReference type="AlphaFoldDB" id="A0A2C5Y6M3"/>
<evidence type="ECO:0000256" key="5">
    <source>
        <dbReference type="ARBA" id="ARBA00022792"/>
    </source>
</evidence>
<dbReference type="PIRSF" id="PIRSF007871">
    <property type="entry name" value="Cox20"/>
    <property type="match status" value="1"/>
</dbReference>
<evidence type="ECO:0000256" key="2">
    <source>
        <dbReference type="ARBA" id="ARBA00009575"/>
    </source>
</evidence>
<keyword evidence="13" id="KW-1185">Reference proteome</keyword>
<keyword evidence="4 11" id="KW-0812">Transmembrane</keyword>
<comment type="similarity">
    <text evidence="2 9">Belongs to the COX20 family.</text>
</comment>
<comment type="subcellular location">
    <subcellularLocation>
        <location evidence="1 9">Mitochondrion inner membrane</location>
    </subcellularLocation>
</comment>
<evidence type="ECO:0000256" key="9">
    <source>
        <dbReference type="PIRNR" id="PIRNR007871"/>
    </source>
</evidence>
<dbReference type="GO" id="GO:0005743">
    <property type="term" value="C:mitochondrial inner membrane"/>
    <property type="evidence" value="ECO:0007669"/>
    <property type="project" value="UniProtKB-SubCell"/>
</dbReference>
<evidence type="ECO:0000256" key="3">
    <source>
        <dbReference type="ARBA" id="ARBA00017689"/>
    </source>
</evidence>
<dbReference type="STRING" id="1399860.A0A2C5Y6M3"/>
<name>A0A2C5Y6M3_9HYPO</name>
<evidence type="ECO:0000256" key="8">
    <source>
        <dbReference type="ARBA" id="ARBA00023136"/>
    </source>
</evidence>
<dbReference type="InterPro" id="IPR022533">
    <property type="entry name" value="Cox20"/>
</dbReference>
<evidence type="ECO:0000256" key="7">
    <source>
        <dbReference type="ARBA" id="ARBA00023128"/>
    </source>
</evidence>
<comment type="caution">
    <text evidence="12">The sequence shown here is derived from an EMBL/GenBank/DDBJ whole genome shotgun (WGS) entry which is preliminary data.</text>
</comment>
<keyword evidence="8 9" id="KW-0472">Membrane</keyword>
<evidence type="ECO:0000256" key="4">
    <source>
        <dbReference type="ARBA" id="ARBA00022692"/>
    </source>
</evidence>
<dbReference type="EMBL" id="NJET01000061">
    <property type="protein sequence ID" value="PHH62882.1"/>
    <property type="molecule type" value="Genomic_DNA"/>
</dbReference>
<protein>
    <recommendedName>
        <fullName evidence="3 9">Cytochrome c oxidase assembly protein COX20, mitochondrial</fullName>
    </recommendedName>
</protein>
<keyword evidence="7 9" id="KW-0496">Mitochondrion</keyword>
<evidence type="ECO:0000256" key="1">
    <source>
        <dbReference type="ARBA" id="ARBA00004273"/>
    </source>
</evidence>
<feature type="transmembrane region" description="Helical" evidence="11">
    <location>
        <begin position="81"/>
        <end position="102"/>
    </location>
</feature>
<sequence>MGSDGDNDSRILDAWAKTAETTAGSNEDRPTLWQALGTITAKDFTNIHNTPCARNGLLIGISSGFIAGSLCFITRGKLVSATNWAVGVFIGGSVVSFEYCQYQRYAERTRMKRAVETLAELRREDKEKARQKAEEKKRLEEERKAAQKPWYKVW</sequence>
<dbReference type="PANTHER" id="PTHR31586:SF1">
    <property type="entry name" value="CYTOCHROME C OXIDASE ASSEMBLY PROTEIN COX20, MITOCHONDRIAL"/>
    <property type="match status" value="1"/>
</dbReference>
<organism evidence="12 13">
    <name type="scientific">Ophiocordyceps australis</name>
    <dbReference type="NCBI Taxonomy" id="1399860"/>
    <lineage>
        <taxon>Eukaryota</taxon>
        <taxon>Fungi</taxon>
        <taxon>Dikarya</taxon>
        <taxon>Ascomycota</taxon>
        <taxon>Pezizomycotina</taxon>
        <taxon>Sordariomycetes</taxon>
        <taxon>Hypocreomycetidae</taxon>
        <taxon>Hypocreales</taxon>
        <taxon>Ophiocordycipitaceae</taxon>
        <taxon>Ophiocordyceps</taxon>
    </lineage>
</organism>
<comment type="function">
    <text evidence="9">Involved in the assembly of the cytochrome c oxidase complex.</text>
</comment>
<proteinExistence type="inferred from homology"/>
<evidence type="ECO:0000313" key="13">
    <source>
        <dbReference type="Proteomes" id="UP000226192"/>
    </source>
</evidence>
<dbReference type="PANTHER" id="PTHR31586">
    <property type="entry name" value="CYTOCHROME C OXIDASE PROTEIN 20"/>
    <property type="match status" value="1"/>
</dbReference>
<evidence type="ECO:0000256" key="10">
    <source>
        <dbReference type="SAM" id="MobiDB-lite"/>
    </source>
</evidence>
<dbReference type="Pfam" id="PF12597">
    <property type="entry name" value="Cox20"/>
    <property type="match status" value="1"/>
</dbReference>
<keyword evidence="5 9" id="KW-0999">Mitochondrion inner membrane</keyword>
<feature type="transmembrane region" description="Helical" evidence="11">
    <location>
        <begin position="56"/>
        <end position="75"/>
    </location>
</feature>
<dbReference type="Proteomes" id="UP000226192">
    <property type="component" value="Unassembled WGS sequence"/>
</dbReference>
<keyword evidence="6 11" id="KW-1133">Transmembrane helix</keyword>
<dbReference type="OrthoDB" id="14603at2759"/>
<gene>
    <name evidence="12" type="ORF">CDD81_6600</name>
</gene>
<evidence type="ECO:0000313" key="12">
    <source>
        <dbReference type="EMBL" id="PHH62882.1"/>
    </source>
</evidence>
<evidence type="ECO:0000256" key="11">
    <source>
        <dbReference type="SAM" id="Phobius"/>
    </source>
</evidence>
<feature type="compositionally biased region" description="Basic and acidic residues" evidence="10">
    <location>
        <begin position="125"/>
        <end position="145"/>
    </location>
</feature>
<dbReference type="GO" id="GO:0033617">
    <property type="term" value="P:mitochondrial respiratory chain complex IV assembly"/>
    <property type="evidence" value="ECO:0007669"/>
    <property type="project" value="InterPro"/>
</dbReference>
<reference evidence="12 13" key="1">
    <citation type="submission" date="2017-06" db="EMBL/GenBank/DDBJ databases">
        <title>Ant-infecting Ophiocordyceps genomes reveal a high diversity of potential behavioral manipulation genes and a possible major role for enterotoxins.</title>
        <authorList>
            <person name="De Bekker C."/>
            <person name="Evans H.C."/>
            <person name="Brachmann A."/>
            <person name="Hughes D.P."/>
        </authorList>
    </citation>
    <scope>NUCLEOTIDE SEQUENCE [LARGE SCALE GENOMIC DNA]</scope>
    <source>
        <strain evidence="12 13">Map64</strain>
    </source>
</reference>
<evidence type="ECO:0000256" key="6">
    <source>
        <dbReference type="ARBA" id="ARBA00022989"/>
    </source>
</evidence>